<comment type="caution">
    <text evidence="1">The sequence shown here is derived from an EMBL/GenBank/DDBJ whole genome shotgun (WGS) entry which is preliminary data.</text>
</comment>
<keyword evidence="2" id="KW-1185">Reference proteome</keyword>
<dbReference type="EMBL" id="JACJTC010000054">
    <property type="protein sequence ID" value="MBD2616465.1"/>
    <property type="molecule type" value="Genomic_DNA"/>
</dbReference>
<reference evidence="1 2" key="1">
    <citation type="journal article" date="2020" name="ISME J.">
        <title>Comparative genomics reveals insights into cyanobacterial evolution and habitat adaptation.</title>
        <authorList>
            <person name="Chen M.Y."/>
            <person name="Teng W.K."/>
            <person name="Zhao L."/>
            <person name="Hu C.X."/>
            <person name="Zhou Y.K."/>
            <person name="Han B.P."/>
            <person name="Song L.R."/>
            <person name="Shu W.S."/>
        </authorList>
    </citation>
    <scope>NUCLEOTIDE SEQUENCE [LARGE SCALE GENOMIC DNA]</scope>
    <source>
        <strain evidence="1 2">FACHB-252</strain>
    </source>
</reference>
<gene>
    <name evidence="1" type="ORF">H6G94_35475</name>
</gene>
<sequence length="130" mass="15207">MMGIKWDENELATLDEMAEMYTPKQIAFRLKRRGYTRTASAVTRKLYSLGYSTRPVLDNYSCREIAKNLCVPPSTVVNWVRQGWLKAKKRCVNRYQVKSRDLKLFFNNPPQPIRHRIAAIDPQVVRYLVG</sequence>
<protein>
    <recommendedName>
        <fullName evidence="3">Helix-turn-helix domain-containing protein</fullName>
    </recommendedName>
</protein>
<accession>A0ABR8HN46</accession>
<organism evidence="1 2">
    <name type="scientific">Nostoc punctiforme FACHB-252</name>
    <dbReference type="NCBI Taxonomy" id="1357509"/>
    <lineage>
        <taxon>Bacteria</taxon>
        <taxon>Bacillati</taxon>
        <taxon>Cyanobacteriota</taxon>
        <taxon>Cyanophyceae</taxon>
        <taxon>Nostocales</taxon>
        <taxon>Nostocaceae</taxon>
        <taxon>Nostoc</taxon>
    </lineage>
</organism>
<dbReference type="Proteomes" id="UP000606396">
    <property type="component" value="Unassembled WGS sequence"/>
</dbReference>
<evidence type="ECO:0000313" key="1">
    <source>
        <dbReference type="EMBL" id="MBD2616465.1"/>
    </source>
</evidence>
<name>A0ABR8HN46_NOSPU</name>
<proteinExistence type="predicted"/>
<evidence type="ECO:0008006" key="3">
    <source>
        <dbReference type="Google" id="ProtNLM"/>
    </source>
</evidence>
<evidence type="ECO:0000313" key="2">
    <source>
        <dbReference type="Proteomes" id="UP000606396"/>
    </source>
</evidence>